<evidence type="ECO:0000256" key="1">
    <source>
        <dbReference type="ARBA" id="ARBA00022737"/>
    </source>
</evidence>
<dbReference type="SUPFAM" id="SSF48452">
    <property type="entry name" value="TPR-like"/>
    <property type="match status" value="3"/>
</dbReference>
<accession>A0A417YSF5</accession>
<sequence>MGKDSKAMKNKGKLLSFFPTGEHYFAKGLKAYHRRDFEKANKYLQRAFQLEPGEPMIACQLALVNTEIGEYENSNVLLHLILDEMDPDMTECHYFLANNYAHLGMFKEAARYSRRYLELEEDGEFAEDAEDLLELLYLEGVDEEDELFEEDDLMLKQEEARGLLEAGHFLKAIEMLEVIVEEYPEYWSAYNNLALAHFYLGHPERAHGVLADVLERNPGNLHALCNLLVFAHYRKDREEIDRLIGVLSKVKPLLVEHQFKLGASFALAGEYKLAFDWLKKLYKSGYEGDGPFYYWFSYAAYHIGKEDLAQSLWQKVIAISPDKEGAEPWGENAAEAGLEDLPQTILQKLDSVHSEERLFGIFLISVSPSREELLASAEDSRSNGLTAVEREYLAYLKTGSHSSIADAHQTAETLYGSAYPISEDEAGLYQLWFTIYGEARAKGLSLKNHHAWAAAVEYIWLKCENEKTSMQELAGRYDLSAATVRKYVKMAESCLE</sequence>
<proteinExistence type="predicted"/>
<evidence type="ECO:0000313" key="6">
    <source>
        <dbReference type="Proteomes" id="UP000284416"/>
    </source>
</evidence>
<dbReference type="GO" id="GO:0003677">
    <property type="term" value="F:DNA binding"/>
    <property type="evidence" value="ECO:0007669"/>
    <property type="project" value="InterPro"/>
</dbReference>
<keyword evidence="2 3" id="KW-0802">TPR repeat</keyword>
<feature type="domain" description="HTH psq-type" evidence="4">
    <location>
        <begin position="453"/>
        <end position="490"/>
    </location>
</feature>
<organism evidence="5 6">
    <name type="scientific">Neobacillus notoginsengisoli</name>
    <dbReference type="NCBI Taxonomy" id="1578198"/>
    <lineage>
        <taxon>Bacteria</taxon>
        <taxon>Bacillati</taxon>
        <taxon>Bacillota</taxon>
        <taxon>Bacilli</taxon>
        <taxon>Bacillales</taxon>
        <taxon>Bacillaceae</taxon>
        <taxon>Neobacillus</taxon>
    </lineage>
</organism>
<evidence type="ECO:0000313" key="5">
    <source>
        <dbReference type="EMBL" id="RHW38921.1"/>
    </source>
</evidence>
<evidence type="ECO:0000259" key="4">
    <source>
        <dbReference type="Pfam" id="PF05225"/>
    </source>
</evidence>
<dbReference type="InterPro" id="IPR007889">
    <property type="entry name" value="HTH_Psq"/>
</dbReference>
<reference evidence="5 6" key="1">
    <citation type="journal article" date="2017" name="Int. J. Syst. Evol. Microbiol.">
        <title>Bacillus notoginsengisoli sp. nov., a novel bacterium isolated from the rhizosphere of Panax notoginseng.</title>
        <authorList>
            <person name="Zhang M.Y."/>
            <person name="Cheng J."/>
            <person name="Cai Y."/>
            <person name="Zhang T.Y."/>
            <person name="Wu Y.Y."/>
            <person name="Manikprabhu D."/>
            <person name="Li W.J."/>
            <person name="Zhang Y.X."/>
        </authorList>
    </citation>
    <scope>NUCLEOTIDE SEQUENCE [LARGE SCALE GENOMIC DNA]</scope>
    <source>
        <strain evidence="5 6">JCM 30743</strain>
    </source>
</reference>
<name>A0A417YSF5_9BACI</name>
<keyword evidence="1" id="KW-0677">Repeat</keyword>
<dbReference type="AlphaFoldDB" id="A0A417YSF5"/>
<dbReference type="PANTHER" id="PTHR45586:SF1">
    <property type="entry name" value="LIPOPOLYSACCHARIDE ASSEMBLY PROTEIN B"/>
    <property type="match status" value="1"/>
</dbReference>
<dbReference type="InterPro" id="IPR051012">
    <property type="entry name" value="CellSynth/LPSAsmb/PSIAsmb"/>
</dbReference>
<keyword evidence="6" id="KW-1185">Reference proteome</keyword>
<dbReference type="OrthoDB" id="600613at2"/>
<dbReference type="Pfam" id="PF05225">
    <property type="entry name" value="HTH_psq"/>
    <property type="match status" value="1"/>
</dbReference>
<evidence type="ECO:0000256" key="3">
    <source>
        <dbReference type="PROSITE-ProRule" id="PRU00339"/>
    </source>
</evidence>
<dbReference type="PROSITE" id="PS50005">
    <property type="entry name" value="TPR"/>
    <property type="match status" value="1"/>
</dbReference>
<dbReference type="Pfam" id="PF14559">
    <property type="entry name" value="TPR_19"/>
    <property type="match status" value="1"/>
</dbReference>
<protein>
    <submittedName>
        <fullName evidence="5">Tetratricopeptide repeat protein</fullName>
    </submittedName>
</protein>
<comment type="caution">
    <text evidence="5">The sequence shown here is derived from an EMBL/GenBank/DDBJ whole genome shotgun (WGS) entry which is preliminary data.</text>
</comment>
<dbReference type="InterPro" id="IPR019734">
    <property type="entry name" value="TPR_rpt"/>
</dbReference>
<dbReference type="RefSeq" id="WP_118921254.1">
    <property type="nucleotide sequence ID" value="NZ_QWEG01000008.1"/>
</dbReference>
<feature type="repeat" description="TPR" evidence="3">
    <location>
        <begin position="21"/>
        <end position="54"/>
    </location>
</feature>
<gene>
    <name evidence="5" type="ORF">D1B31_13130</name>
</gene>
<dbReference type="EMBL" id="QWEG01000008">
    <property type="protein sequence ID" value="RHW38921.1"/>
    <property type="molecule type" value="Genomic_DNA"/>
</dbReference>
<evidence type="ECO:0000256" key="2">
    <source>
        <dbReference type="ARBA" id="ARBA00022803"/>
    </source>
</evidence>
<dbReference type="Gene3D" id="1.25.40.10">
    <property type="entry name" value="Tetratricopeptide repeat domain"/>
    <property type="match status" value="2"/>
</dbReference>
<dbReference type="Proteomes" id="UP000284416">
    <property type="component" value="Unassembled WGS sequence"/>
</dbReference>
<dbReference type="SMART" id="SM00028">
    <property type="entry name" value="TPR"/>
    <property type="match status" value="3"/>
</dbReference>
<dbReference type="InterPro" id="IPR011990">
    <property type="entry name" value="TPR-like_helical_dom_sf"/>
</dbReference>
<dbReference type="PANTHER" id="PTHR45586">
    <property type="entry name" value="TPR REPEAT-CONTAINING PROTEIN PA4667"/>
    <property type="match status" value="1"/>
</dbReference>